<evidence type="ECO:0000259" key="1">
    <source>
        <dbReference type="Pfam" id="PF13349"/>
    </source>
</evidence>
<evidence type="ECO:0000313" key="2">
    <source>
        <dbReference type="EMBL" id="PAE88694.1"/>
    </source>
</evidence>
<dbReference type="EMBL" id="NPCC01000013">
    <property type="protein sequence ID" value="PAE88694.1"/>
    <property type="molecule type" value="Genomic_DNA"/>
</dbReference>
<accession>A0A268NYV0</accession>
<gene>
    <name evidence="2" type="ORF">CHH72_12010</name>
</gene>
<dbReference type="AlphaFoldDB" id="A0A268NYV0"/>
<reference evidence="2 3" key="1">
    <citation type="submission" date="2017-07" db="EMBL/GenBank/DDBJ databases">
        <title>Isolation and whole genome analysis of endospore-forming bacteria from heroin.</title>
        <authorList>
            <person name="Kalinowski J."/>
            <person name="Ahrens B."/>
            <person name="Al-Dilaimi A."/>
            <person name="Winkler A."/>
            <person name="Wibberg D."/>
            <person name="Schleenbecker U."/>
            <person name="Ruckert C."/>
            <person name="Wolfel R."/>
            <person name="Grass G."/>
        </authorList>
    </citation>
    <scope>NUCLEOTIDE SEQUENCE [LARGE SCALE GENOMIC DNA]</scope>
    <source>
        <strain evidence="2 3">7539</strain>
    </source>
</reference>
<name>A0A268NYV0_SHOCL</name>
<evidence type="ECO:0000313" key="3">
    <source>
        <dbReference type="Proteomes" id="UP000216207"/>
    </source>
</evidence>
<dbReference type="InterPro" id="IPR025164">
    <property type="entry name" value="Toastrack_DUF4097"/>
</dbReference>
<organism evidence="2 3">
    <name type="scientific">Shouchella clausii</name>
    <name type="common">Alkalihalobacillus clausii</name>
    <dbReference type="NCBI Taxonomy" id="79880"/>
    <lineage>
        <taxon>Bacteria</taxon>
        <taxon>Bacillati</taxon>
        <taxon>Bacillota</taxon>
        <taxon>Bacilli</taxon>
        <taxon>Bacillales</taxon>
        <taxon>Bacillaceae</taxon>
        <taxon>Shouchella</taxon>
    </lineage>
</organism>
<dbReference type="Proteomes" id="UP000216207">
    <property type="component" value="Unassembled WGS sequence"/>
</dbReference>
<comment type="caution">
    <text evidence="2">The sequence shown here is derived from an EMBL/GenBank/DDBJ whole genome shotgun (WGS) entry which is preliminary data.</text>
</comment>
<proteinExistence type="predicted"/>
<dbReference type="Pfam" id="PF13349">
    <property type="entry name" value="DUF4097"/>
    <property type="match status" value="1"/>
</dbReference>
<protein>
    <recommendedName>
        <fullName evidence="1">DUF4097 domain-containing protein</fullName>
    </recommendedName>
</protein>
<dbReference type="RefSeq" id="WP_095254394.1">
    <property type="nucleotide sequence ID" value="NZ_BOQQ01000012.1"/>
</dbReference>
<sequence>MKRIMAILVACAAIGGLVYGFTKIGENQFQAEESFNPAKIEEIEINNESWDVELKQAESTQLTITAEGTQKNKQRDPVTIEKQGNKMTIQQSDETGGSRGFSFGKNGTISVSIPDNEINTITVSNNNGDIEMKNIATTNLIVTNGSGSERIAGIAVEKGQITSIDGELTVDNSSLQELVVASKAGDSDLTNVTSSKMNITSTDGEVSVKEATEGESLFVETKSGDITLSYKEAPASLQLTAQSESADMTVGLANMKETKSTEKLKEGTIGEASHTVELFSTHGTINIK</sequence>
<feature type="domain" description="DUF4097" evidence="1">
    <location>
        <begin position="40"/>
        <end position="288"/>
    </location>
</feature>